<protein>
    <submittedName>
        <fullName evidence="2">Heterokaryon incompatibility protein-domain-containing protein</fullName>
    </submittedName>
</protein>
<dbReference type="Pfam" id="PF06985">
    <property type="entry name" value="HET"/>
    <property type="match status" value="1"/>
</dbReference>
<evidence type="ECO:0000313" key="2">
    <source>
        <dbReference type="EMBL" id="KAK4246557.1"/>
    </source>
</evidence>
<reference evidence="2" key="2">
    <citation type="submission" date="2023-05" db="EMBL/GenBank/DDBJ databases">
        <authorList>
            <consortium name="Lawrence Berkeley National Laboratory"/>
            <person name="Steindorff A."/>
            <person name="Hensen N."/>
            <person name="Bonometti L."/>
            <person name="Westerberg I."/>
            <person name="Brannstrom I.O."/>
            <person name="Guillou S."/>
            <person name="Cros-Aarteil S."/>
            <person name="Calhoun S."/>
            <person name="Haridas S."/>
            <person name="Kuo A."/>
            <person name="Mondo S."/>
            <person name="Pangilinan J."/>
            <person name="Riley R."/>
            <person name="Labutti K."/>
            <person name="Andreopoulos B."/>
            <person name="Lipzen A."/>
            <person name="Chen C."/>
            <person name="Yanf M."/>
            <person name="Daum C."/>
            <person name="Ng V."/>
            <person name="Clum A."/>
            <person name="Ohm R."/>
            <person name="Martin F."/>
            <person name="Silar P."/>
            <person name="Natvig D."/>
            <person name="Lalanne C."/>
            <person name="Gautier V."/>
            <person name="Ament-Velasquez S.L."/>
            <person name="Kruys A."/>
            <person name="Hutchinson M.I."/>
            <person name="Powell A.J."/>
            <person name="Barry K."/>
            <person name="Miller A.N."/>
            <person name="Grigoriev I.V."/>
            <person name="Debuchy R."/>
            <person name="Gladieux P."/>
            <person name="Thoren M.H."/>
            <person name="Johannesson H."/>
        </authorList>
    </citation>
    <scope>NUCLEOTIDE SEQUENCE</scope>
    <source>
        <strain evidence="2">CBS 359.72</strain>
    </source>
</reference>
<dbReference type="Proteomes" id="UP001303647">
    <property type="component" value="Unassembled WGS sequence"/>
</dbReference>
<dbReference type="AlphaFoldDB" id="A0AAN7HI83"/>
<dbReference type="InterPro" id="IPR010730">
    <property type="entry name" value="HET"/>
</dbReference>
<accession>A0AAN7HI83</accession>
<dbReference type="EMBL" id="MU857672">
    <property type="protein sequence ID" value="KAK4246557.1"/>
    <property type="molecule type" value="Genomic_DNA"/>
</dbReference>
<evidence type="ECO:0000313" key="3">
    <source>
        <dbReference type="Proteomes" id="UP001303647"/>
    </source>
</evidence>
<reference evidence="2" key="1">
    <citation type="journal article" date="2023" name="Mol. Phylogenet. Evol.">
        <title>Genome-scale phylogeny and comparative genomics of the fungal order Sordariales.</title>
        <authorList>
            <person name="Hensen N."/>
            <person name="Bonometti L."/>
            <person name="Westerberg I."/>
            <person name="Brannstrom I.O."/>
            <person name="Guillou S."/>
            <person name="Cros-Aarteil S."/>
            <person name="Calhoun S."/>
            <person name="Haridas S."/>
            <person name="Kuo A."/>
            <person name="Mondo S."/>
            <person name="Pangilinan J."/>
            <person name="Riley R."/>
            <person name="LaButti K."/>
            <person name="Andreopoulos B."/>
            <person name="Lipzen A."/>
            <person name="Chen C."/>
            <person name="Yan M."/>
            <person name="Daum C."/>
            <person name="Ng V."/>
            <person name="Clum A."/>
            <person name="Steindorff A."/>
            <person name="Ohm R.A."/>
            <person name="Martin F."/>
            <person name="Silar P."/>
            <person name="Natvig D.O."/>
            <person name="Lalanne C."/>
            <person name="Gautier V."/>
            <person name="Ament-Velasquez S.L."/>
            <person name="Kruys A."/>
            <person name="Hutchinson M.I."/>
            <person name="Powell A.J."/>
            <person name="Barry K."/>
            <person name="Miller A.N."/>
            <person name="Grigoriev I.V."/>
            <person name="Debuchy R."/>
            <person name="Gladieux P."/>
            <person name="Hiltunen Thoren M."/>
            <person name="Johannesson H."/>
        </authorList>
    </citation>
    <scope>NUCLEOTIDE SEQUENCE</scope>
    <source>
        <strain evidence="2">CBS 359.72</strain>
    </source>
</reference>
<organism evidence="2 3">
    <name type="scientific">Corynascus novoguineensis</name>
    <dbReference type="NCBI Taxonomy" id="1126955"/>
    <lineage>
        <taxon>Eukaryota</taxon>
        <taxon>Fungi</taxon>
        <taxon>Dikarya</taxon>
        <taxon>Ascomycota</taxon>
        <taxon>Pezizomycotina</taxon>
        <taxon>Sordariomycetes</taxon>
        <taxon>Sordariomycetidae</taxon>
        <taxon>Sordariales</taxon>
        <taxon>Chaetomiaceae</taxon>
        <taxon>Corynascus</taxon>
    </lineage>
</organism>
<comment type="caution">
    <text evidence="2">The sequence shown here is derived from an EMBL/GenBank/DDBJ whole genome shotgun (WGS) entry which is preliminary data.</text>
</comment>
<dbReference type="InterPro" id="IPR052895">
    <property type="entry name" value="HetReg/Transcr_Mod"/>
</dbReference>
<dbReference type="PANTHER" id="PTHR24148:SF64">
    <property type="entry name" value="HETEROKARYON INCOMPATIBILITY DOMAIN-CONTAINING PROTEIN"/>
    <property type="match status" value="1"/>
</dbReference>
<dbReference type="PANTHER" id="PTHR24148">
    <property type="entry name" value="ANKYRIN REPEAT DOMAIN-CONTAINING PROTEIN 39 HOMOLOG-RELATED"/>
    <property type="match status" value="1"/>
</dbReference>
<name>A0AAN7HI83_9PEZI</name>
<proteinExistence type="predicted"/>
<gene>
    <name evidence="2" type="ORF">C7999DRAFT_33078</name>
</gene>
<keyword evidence="3" id="KW-1185">Reference proteome</keyword>
<sequence length="189" mass="21789">MELFKGRTPHRPLRRDEIRLLRLLPGRFDDPIKCYLEHESLASAPCYDALSYAWGDATQTLPIMLDDAPYPITTNLEAALRYLRDPQGVLSLWVDAVCVNQLDIKERNTQVPRMRDIFERAGRTVVWLGDYPPHKKESVDAAFAFLECVFEKIWSEIDSEAAVQSMIKDHGDDISVLNSIVQRPWFNRV</sequence>
<evidence type="ECO:0000259" key="1">
    <source>
        <dbReference type="Pfam" id="PF06985"/>
    </source>
</evidence>
<feature type="domain" description="Heterokaryon incompatibility" evidence="1">
    <location>
        <begin position="47"/>
        <end position="189"/>
    </location>
</feature>